<dbReference type="Proteomes" id="UP000246352">
    <property type="component" value="Unassembled WGS sequence"/>
</dbReference>
<dbReference type="EMBL" id="QGTR01000001">
    <property type="protein sequence ID" value="PWW04248.1"/>
    <property type="molecule type" value="Genomic_DNA"/>
</dbReference>
<sequence length="303" mass="34108">MKLLYIHGRAQQGRSAEEISREWTSALNQGLRLQTYNEVWVKPDVPYYGDHLFALTNNPEELMRSEDTILRGPMADDYASFITEAVMEIVQTRTGLDVSADPDLALRGNLGDNRESDTLEEMLKRGAQNWPWVVATTRLIDQRLPIVSEASIRLFLRDVYIYIADPDVQSQVDQRVEAEITKEPTVVIAHSLGTVIAYNILRRRKRNITALFTLGSPLGIRAIANRLKRPFNRPRVLGAWSNFYDPNDIVSLNPLQSTAFAKFRTPIVDSPIINSSSNRHHISQYLSHPAVSAGVRSALGVNA</sequence>
<gene>
    <name evidence="1" type="ORF">DFR52_101942</name>
</gene>
<dbReference type="SUPFAM" id="SSF53474">
    <property type="entry name" value="alpha/beta-Hydrolases"/>
    <property type="match status" value="1"/>
</dbReference>
<evidence type="ECO:0008006" key="3">
    <source>
        <dbReference type="Google" id="ProtNLM"/>
    </source>
</evidence>
<evidence type="ECO:0000313" key="1">
    <source>
        <dbReference type="EMBL" id="PWW04248.1"/>
    </source>
</evidence>
<evidence type="ECO:0000313" key="2">
    <source>
        <dbReference type="Proteomes" id="UP000246352"/>
    </source>
</evidence>
<dbReference type="RefSeq" id="WP_146215537.1">
    <property type="nucleotide sequence ID" value="NZ_QGTR01000001.1"/>
</dbReference>
<dbReference type="Gene3D" id="3.40.50.1820">
    <property type="entry name" value="alpha/beta hydrolase"/>
    <property type="match status" value="1"/>
</dbReference>
<organism evidence="1 2">
    <name type="scientific">Hoeflea marina</name>
    <dbReference type="NCBI Taxonomy" id="274592"/>
    <lineage>
        <taxon>Bacteria</taxon>
        <taxon>Pseudomonadati</taxon>
        <taxon>Pseudomonadota</taxon>
        <taxon>Alphaproteobacteria</taxon>
        <taxon>Hyphomicrobiales</taxon>
        <taxon>Rhizobiaceae</taxon>
        <taxon>Hoeflea</taxon>
    </lineage>
</organism>
<dbReference type="InterPro" id="IPR029058">
    <property type="entry name" value="AB_hydrolase_fold"/>
</dbReference>
<keyword evidence="2" id="KW-1185">Reference proteome</keyword>
<name>A0A317PS05_9HYPH</name>
<comment type="caution">
    <text evidence="1">The sequence shown here is derived from an EMBL/GenBank/DDBJ whole genome shotgun (WGS) entry which is preliminary data.</text>
</comment>
<proteinExistence type="predicted"/>
<protein>
    <recommendedName>
        <fullName evidence="3">Alpha/beta hydrolase</fullName>
    </recommendedName>
</protein>
<reference evidence="1 2" key="1">
    <citation type="submission" date="2018-05" db="EMBL/GenBank/DDBJ databases">
        <title>Genomic Encyclopedia of Type Strains, Phase IV (KMG-IV): sequencing the most valuable type-strain genomes for metagenomic binning, comparative biology and taxonomic classification.</title>
        <authorList>
            <person name="Goeker M."/>
        </authorList>
    </citation>
    <scope>NUCLEOTIDE SEQUENCE [LARGE SCALE GENOMIC DNA]</scope>
    <source>
        <strain evidence="1 2">DSM 16791</strain>
    </source>
</reference>
<accession>A0A317PS05</accession>
<dbReference type="OrthoDB" id="980024at2"/>
<dbReference type="AlphaFoldDB" id="A0A317PS05"/>